<feature type="region of interest" description="Disordered" evidence="1">
    <location>
        <begin position="1"/>
        <end position="29"/>
    </location>
</feature>
<dbReference type="STRING" id="765257.A0A0C9Y5G7"/>
<dbReference type="Proteomes" id="UP000054018">
    <property type="component" value="Unassembled WGS sequence"/>
</dbReference>
<feature type="compositionally biased region" description="Polar residues" evidence="1">
    <location>
        <begin position="45"/>
        <end position="55"/>
    </location>
</feature>
<keyword evidence="3" id="KW-1185">Reference proteome</keyword>
<gene>
    <name evidence="2" type="ORF">PISMIDRAFT_615448</name>
</gene>
<feature type="compositionally biased region" description="Polar residues" evidence="1">
    <location>
        <begin position="168"/>
        <end position="183"/>
    </location>
</feature>
<name>A0A0C9Y5G7_9AGAM</name>
<dbReference type="AlphaFoldDB" id="A0A0C9Y5G7"/>
<organism evidence="2 3">
    <name type="scientific">Pisolithus microcarpus 441</name>
    <dbReference type="NCBI Taxonomy" id="765257"/>
    <lineage>
        <taxon>Eukaryota</taxon>
        <taxon>Fungi</taxon>
        <taxon>Dikarya</taxon>
        <taxon>Basidiomycota</taxon>
        <taxon>Agaricomycotina</taxon>
        <taxon>Agaricomycetes</taxon>
        <taxon>Agaricomycetidae</taxon>
        <taxon>Boletales</taxon>
        <taxon>Sclerodermatineae</taxon>
        <taxon>Pisolithaceae</taxon>
        <taxon>Pisolithus</taxon>
    </lineage>
</organism>
<feature type="compositionally biased region" description="Basic and acidic residues" evidence="1">
    <location>
        <begin position="20"/>
        <end position="29"/>
    </location>
</feature>
<reference evidence="3" key="2">
    <citation type="submission" date="2015-01" db="EMBL/GenBank/DDBJ databases">
        <title>Evolutionary Origins and Diversification of the Mycorrhizal Mutualists.</title>
        <authorList>
            <consortium name="DOE Joint Genome Institute"/>
            <consortium name="Mycorrhizal Genomics Consortium"/>
            <person name="Kohler A."/>
            <person name="Kuo A."/>
            <person name="Nagy L.G."/>
            <person name="Floudas D."/>
            <person name="Copeland A."/>
            <person name="Barry K.W."/>
            <person name="Cichocki N."/>
            <person name="Veneault-Fourrey C."/>
            <person name="LaButti K."/>
            <person name="Lindquist E.A."/>
            <person name="Lipzen A."/>
            <person name="Lundell T."/>
            <person name="Morin E."/>
            <person name="Murat C."/>
            <person name="Riley R."/>
            <person name="Ohm R."/>
            <person name="Sun H."/>
            <person name="Tunlid A."/>
            <person name="Henrissat B."/>
            <person name="Grigoriev I.V."/>
            <person name="Hibbett D.S."/>
            <person name="Martin F."/>
        </authorList>
    </citation>
    <scope>NUCLEOTIDE SEQUENCE [LARGE SCALE GENOMIC DNA]</scope>
    <source>
        <strain evidence="3">441</strain>
    </source>
</reference>
<evidence type="ECO:0000256" key="1">
    <source>
        <dbReference type="SAM" id="MobiDB-lite"/>
    </source>
</evidence>
<feature type="compositionally biased region" description="Basic and acidic residues" evidence="1">
    <location>
        <begin position="56"/>
        <end position="76"/>
    </location>
</feature>
<protein>
    <submittedName>
        <fullName evidence="2">Uncharacterized protein</fullName>
    </submittedName>
</protein>
<reference evidence="2 3" key="1">
    <citation type="submission" date="2014-04" db="EMBL/GenBank/DDBJ databases">
        <authorList>
            <consortium name="DOE Joint Genome Institute"/>
            <person name="Kuo A."/>
            <person name="Kohler A."/>
            <person name="Costa M.D."/>
            <person name="Nagy L.G."/>
            <person name="Floudas D."/>
            <person name="Copeland A."/>
            <person name="Barry K.W."/>
            <person name="Cichocki N."/>
            <person name="Veneault-Fourrey C."/>
            <person name="LaButti K."/>
            <person name="Lindquist E.A."/>
            <person name="Lipzen A."/>
            <person name="Lundell T."/>
            <person name="Morin E."/>
            <person name="Murat C."/>
            <person name="Sun H."/>
            <person name="Tunlid A."/>
            <person name="Henrissat B."/>
            <person name="Grigoriev I.V."/>
            <person name="Hibbett D.S."/>
            <person name="Martin F."/>
            <person name="Nordberg H.P."/>
            <person name="Cantor M.N."/>
            <person name="Hua S.X."/>
        </authorList>
    </citation>
    <scope>NUCLEOTIDE SEQUENCE [LARGE SCALE GENOMIC DNA]</scope>
    <source>
        <strain evidence="2 3">441</strain>
    </source>
</reference>
<sequence length="208" mass="22174">MSGPSRPGSDTNAPNAIVMRRSDSSDEFPHGLQVVNELFASVRSKSGSLNPVSTPRSERDQTPSPELRRGKLRERTTSTTFLSSLRELFSHRGRTKESSGPSAVWEGSLTAEPASSKSTNGWSTHVDGHLGGERDSTDSEAGPRPGIGRSLSRVSKLRKVRGQPVVRTPSSPGSPNVRSSANGWVTDGGNGKDRRGGGVHAGRSLLRH</sequence>
<dbReference type="EMBL" id="KN833774">
    <property type="protein sequence ID" value="KIK19950.1"/>
    <property type="molecule type" value="Genomic_DNA"/>
</dbReference>
<feature type="region of interest" description="Disordered" evidence="1">
    <location>
        <begin position="45"/>
        <end position="208"/>
    </location>
</feature>
<proteinExistence type="predicted"/>
<evidence type="ECO:0000313" key="3">
    <source>
        <dbReference type="Proteomes" id="UP000054018"/>
    </source>
</evidence>
<feature type="compositionally biased region" description="Polar residues" evidence="1">
    <location>
        <begin position="113"/>
        <end position="123"/>
    </location>
</feature>
<evidence type="ECO:0000313" key="2">
    <source>
        <dbReference type="EMBL" id="KIK19950.1"/>
    </source>
</evidence>
<feature type="compositionally biased region" description="Low complexity" evidence="1">
    <location>
        <begin position="77"/>
        <end position="87"/>
    </location>
</feature>
<accession>A0A0C9Y5G7</accession>
<feature type="compositionally biased region" description="Basic and acidic residues" evidence="1">
    <location>
        <begin position="126"/>
        <end position="137"/>
    </location>
</feature>
<dbReference type="HOGENOM" id="CLU_1321357_0_0_1"/>